<feature type="compositionally biased region" description="Low complexity" evidence="2">
    <location>
        <begin position="356"/>
        <end position="372"/>
    </location>
</feature>
<dbReference type="InterPro" id="IPR014720">
    <property type="entry name" value="dsRBD_dom"/>
</dbReference>
<evidence type="ECO:0000259" key="3">
    <source>
        <dbReference type="PROSITE" id="PS50137"/>
    </source>
</evidence>
<feature type="region of interest" description="Disordered" evidence="2">
    <location>
        <begin position="231"/>
        <end position="372"/>
    </location>
</feature>
<evidence type="ECO:0000313" key="4">
    <source>
        <dbReference type="EMBL" id="CAH0714076.1"/>
    </source>
</evidence>
<dbReference type="PROSITE" id="PS50137">
    <property type="entry name" value="DS_RBD"/>
    <property type="match status" value="1"/>
</dbReference>
<accession>A0A8J9Y577</accession>
<feature type="non-terminal residue" evidence="4">
    <location>
        <position position="756"/>
    </location>
</feature>
<dbReference type="Proteomes" id="UP000838878">
    <property type="component" value="Chromosome 1"/>
</dbReference>
<dbReference type="GO" id="GO:0020037">
    <property type="term" value="F:heme binding"/>
    <property type="evidence" value="ECO:0007669"/>
    <property type="project" value="InterPro"/>
</dbReference>
<organism evidence="4 5">
    <name type="scientific">Brenthis ino</name>
    <name type="common">lesser marbled fritillary</name>
    <dbReference type="NCBI Taxonomy" id="405034"/>
    <lineage>
        <taxon>Eukaryota</taxon>
        <taxon>Metazoa</taxon>
        <taxon>Ecdysozoa</taxon>
        <taxon>Arthropoda</taxon>
        <taxon>Hexapoda</taxon>
        <taxon>Insecta</taxon>
        <taxon>Pterygota</taxon>
        <taxon>Neoptera</taxon>
        <taxon>Endopterygota</taxon>
        <taxon>Lepidoptera</taxon>
        <taxon>Glossata</taxon>
        <taxon>Ditrysia</taxon>
        <taxon>Papilionoidea</taxon>
        <taxon>Nymphalidae</taxon>
        <taxon>Heliconiinae</taxon>
        <taxon>Argynnini</taxon>
        <taxon>Brenthis</taxon>
    </lineage>
</organism>
<reference evidence="4" key="1">
    <citation type="submission" date="2021-12" db="EMBL/GenBank/DDBJ databases">
        <authorList>
            <person name="Martin H S."/>
        </authorList>
    </citation>
    <scope>NUCLEOTIDE SEQUENCE</scope>
</reference>
<proteinExistence type="predicted"/>
<keyword evidence="1" id="KW-0694">RNA-binding</keyword>
<evidence type="ECO:0000313" key="5">
    <source>
        <dbReference type="Proteomes" id="UP000838878"/>
    </source>
</evidence>
<dbReference type="GO" id="GO:0003725">
    <property type="term" value="F:double-stranded RNA binding"/>
    <property type="evidence" value="ECO:0007669"/>
    <property type="project" value="TreeGrafter"/>
</dbReference>
<protein>
    <recommendedName>
        <fullName evidence="3">DRBM domain-containing protein</fullName>
    </recommendedName>
</protein>
<dbReference type="CDD" id="cd19868">
    <property type="entry name" value="DSRM_DGCR8_rpt2"/>
    <property type="match status" value="1"/>
</dbReference>
<evidence type="ECO:0000256" key="2">
    <source>
        <dbReference type="SAM" id="MobiDB-lite"/>
    </source>
</evidence>
<dbReference type="SUPFAM" id="SSF54768">
    <property type="entry name" value="dsRNA-binding domain-like"/>
    <property type="match status" value="1"/>
</dbReference>
<feature type="compositionally biased region" description="Basic and acidic residues" evidence="2">
    <location>
        <begin position="66"/>
        <end position="76"/>
    </location>
</feature>
<evidence type="ECO:0000256" key="1">
    <source>
        <dbReference type="PROSITE-ProRule" id="PRU00266"/>
    </source>
</evidence>
<dbReference type="Gene3D" id="2.20.70.10">
    <property type="match status" value="1"/>
</dbReference>
<dbReference type="EMBL" id="OV170221">
    <property type="protein sequence ID" value="CAH0714076.1"/>
    <property type="molecule type" value="Genomic_DNA"/>
</dbReference>
<feature type="region of interest" description="Disordered" evidence="2">
    <location>
        <begin position="66"/>
        <end position="118"/>
    </location>
</feature>
<dbReference type="CDD" id="cd19867">
    <property type="entry name" value="DSRM_DGCR8_rpt1"/>
    <property type="match status" value="1"/>
</dbReference>
<sequence>MNEIQEPGSPPSKKLKLDDEIVQQEEQDEKIMDFTEDNVGVEDNFTIGDKYSDFVSPAELEKLREFRVLDEVKDNEGDTNDEDSDSSEGKSEELPEEEIEKMLDEDLPPELKEARKPKEKPYVTRTKIVLEEKGINQFEILPLDWMMVRHCSGVPVYMHRPTRVCTLSKPYFLGKGNTRRHDIPISAIPCLAYRRALEEEEKQKEIDRKVEEQIKNKSWLQAQGLTVLNLNGDTTTENDEKTDELMTNSTDLNDKKVSNGSEIKSTGKCPFSHLRSDNEDDVKSNIEDIKTDDQSEESIDRIKEKNDSNSHTESNDNNESNDRNECNVKNESNDVNECNNKNESIEKKESNDDVNDNNNDASANTNDTANANNPRILFEDIPLNRQPVILPGGIIMPSPRVESVNSSWKTQHLTAEQINDYCKTLFIFKTVNFMHFNRWADRRKYTKARKALQYPKLPEGTKLISIPAINNGQDGGKAGARDWVMNMDGSGYLSEFHKYVCRALQTRPVYEYKQLENATNPYQATVFIGGMQYGVGQGSSKRQAKYAAVKASMQILIPAMRNTLDAPPPPKPEPDFSFFDYVGIEDPRIAEFCAATCEPSPHAILLTCLLRNFGAGDWQPKCEMKKLEYQKIELTMTVGKHTATVVCKNKKTAKQRASQAILQALHPHVRSWGSLLRLYGSRSVKSCKEKKLEEQQITLLQDKARHNEPNHAVLAKLRQEMRKLRARDAVVAPLGALLHAARLPQASASGLDALEL</sequence>
<dbReference type="GO" id="GO:0070877">
    <property type="term" value="C:microprocessor complex"/>
    <property type="evidence" value="ECO:0007669"/>
    <property type="project" value="InterPro"/>
</dbReference>
<feature type="domain" description="DRBM" evidence="3">
    <location>
        <begin position="488"/>
        <end position="558"/>
    </location>
</feature>
<feature type="compositionally biased region" description="Acidic residues" evidence="2">
    <location>
        <begin position="77"/>
        <end position="86"/>
    </location>
</feature>
<feature type="compositionally biased region" description="Polar residues" evidence="2">
    <location>
        <begin position="333"/>
        <end position="342"/>
    </location>
</feature>
<dbReference type="GO" id="GO:0031053">
    <property type="term" value="P:primary miRNA processing"/>
    <property type="evidence" value="ECO:0007669"/>
    <property type="project" value="InterPro"/>
</dbReference>
<dbReference type="PANTHER" id="PTHR13482:SF3">
    <property type="entry name" value="MICROPROCESSOR COMPLEX SUBUNIT DGCR8"/>
    <property type="match status" value="1"/>
</dbReference>
<dbReference type="PANTHER" id="PTHR13482">
    <property type="entry name" value="MICRORNA PROCESSOR COMPLEX SUBUNIT DGCR8"/>
    <property type="match status" value="1"/>
</dbReference>
<dbReference type="GO" id="GO:0042802">
    <property type="term" value="F:identical protein binding"/>
    <property type="evidence" value="ECO:0007669"/>
    <property type="project" value="InterPro"/>
</dbReference>
<dbReference type="InterPro" id="IPR040375">
    <property type="entry name" value="DGCR8"/>
</dbReference>
<feature type="compositionally biased region" description="Basic and acidic residues" evidence="2">
    <location>
        <begin position="274"/>
        <end position="332"/>
    </location>
</feature>
<dbReference type="GO" id="GO:0070878">
    <property type="term" value="F:primary miRNA binding"/>
    <property type="evidence" value="ECO:0007669"/>
    <property type="project" value="TreeGrafter"/>
</dbReference>
<dbReference type="Gene3D" id="3.30.160.20">
    <property type="match status" value="2"/>
</dbReference>
<gene>
    <name evidence="4" type="ORF">BINO364_LOCUS1161</name>
</gene>
<dbReference type="Pfam" id="PF00035">
    <property type="entry name" value="dsrm"/>
    <property type="match status" value="1"/>
</dbReference>
<name>A0A8J9Y577_9NEOP</name>
<keyword evidence="5" id="KW-1185">Reference proteome</keyword>
<dbReference type="OrthoDB" id="112668at2759"/>
<dbReference type="FunFam" id="3.30.160.20:FF:000021">
    <property type="entry name" value="Microprocessor complex subunit DGCR8"/>
    <property type="match status" value="1"/>
</dbReference>
<feature type="compositionally biased region" description="Basic and acidic residues" evidence="2">
    <location>
        <begin position="100"/>
        <end position="118"/>
    </location>
</feature>
<dbReference type="AlphaFoldDB" id="A0A8J9Y577"/>